<organism evidence="2 3">
    <name type="scientific">Daphnia pulex</name>
    <name type="common">Water flea</name>
    <dbReference type="NCBI Taxonomy" id="6669"/>
    <lineage>
        <taxon>Eukaryota</taxon>
        <taxon>Metazoa</taxon>
        <taxon>Ecdysozoa</taxon>
        <taxon>Arthropoda</taxon>
        <taxon>Crustacea</taxon>
        <taxon>Branchiopoda</taxon>
        <taxon>Diplostraca</taxon>
        <taxon>Cladocera</taxon>
        <taxon>Anomopoda</taxon>
        <taxon>Daphniidae</taxon>
        <taxon>Daphnia</taxon>
    </lineage>
</organism>
<feature type="domain" description="ERCC3/RAD25/XPB helicase C-terminal" evidence="1">
    <location>
        <begin position="9"/>
        <end position="42"/>
    </location>
</feature>
<dbReference type="OrthoDB" id="10262986at2759"/>
<keyword evidence="3" id="KW-1185">Reference proteome</keyword>
<evidence type="ECO:0000313" key="2">
    <source>
        <dbReference type="EMBL" id="EFX77388.1"/>
    </source>
</evidence>
<evidence type="ECO:0000313" key="3">
    <source>
        <dbReference type="Proteomes" id="UP000000305"/>
    </source>
</evidence>
<dbReference type="KEGG" id="dpx:DAPPUDRAFT_247764"/>
<dbReference type="STRING" id="6669.E9GTB7"/>
<name>E9GTB7_DAPPU</name>
<dbReference type="InParanoid" id="E9GTB7"/>
<reference evidence="2 3" key="1">
    <citation type="journal article" date="2011" name="Science">
        <title>The ecoresponsive genome of Daphnia pulex.</title>
        <authorList>
            <person name="Colbourne J.K."/>
            <person name="Pfrender M.E."/>
            <person name="Gilbert D."/>
            <person name="Thomas W.K."/>
            <person name="Tucker A."/>
            <person name="Oakley T.H."/>
            <person name="Tokishita S."/>
            <person name="Aerts A."/>
            <person name="Arnold G.J."/>
            <person name="Basu M.K."/>
            <person name="Bauer D.J."/>
            <person name="Caceres C.E."/>
            <person name="Carmel L."/>
            <person name="Casola C."/>
            <person name="Choi J.H."/>
            <person name="Detter J.C."/>
            <person name="Dong Q."/>
            <person name="Dusheyko S."/>
            <person name="Eads B.D."/>
            <person name="Frohlich T."/>
            <person name="Geiler-Samerotte K.A."/>
            <person name="Gerlach D."/>
            <person name="Hatcher P."/>
            <person name="Jogdeo S."/>
            <person name="Krijgsveld J."/>
            <person name="Kriventseva E.V."/>
            <person name="Kultz D."/>
            <person name="Laforsch C."/>
            <person name="Lindquist E."/>
            <person name="Lopez J."/>
            <person name="Manak J.R."/>
            <person name="Muller J."/>
            <person name="Pangilinan J."/>
            <person name="Patwardhan R.P."/>
            <person name="Pitluck S."/>
            <person name="Pritham E.J."/>
            <person name="Rechtsteiner A."/>
            <person name="Rho M."/>
            <person name="Rogozin I.B."/>
            <person name="Sakarya O."/>
            <person name="Salamov A."/>
            <person name="Schaack S."/>
            <person name="Shapiro H."/>
            <person name="Shiga Y."/>
            <person name="Skalitzky C."/>
            <person name="Smith Z."/>
            <person name="Souvorov A."/>
            <person name="Sung W."/>
            <person name="Tang Z."/>
            <person name="Tsuchiya D."/>
            <person name="Tu H."/>
            <person name="Vos H."/>
            <person name="Wang M."/>
            <person name="Wolf Y.I."/>
            <person name="Yamagata H."/>
            <person name="Yamada T."/>
            <person name="Ye Y."/>
            <person name="Shaw J.R."/>
            <person name="Andrews J."/>
            <person name="Crease T.J."/>
            <person name="Tang H."/>
            <person name="Lucas S.M."/>
            <person name="Robertson H.M."/>
            <person name="Bork P."/>
            <person name="Koonin E.V."/>
            <person name="Zdobnov E.M."/>
            <person name="Grigoriev I.V."/>
            <person name="Lynch M."/>
            <person name="Boore J.L."/>
        </authorList>
    </citation>
    <scope>NUCLEOTIDE SEQUENCE [LARGE SCALE GENOMIC DNA]</scope>
</reference>
<protein>
    <recommendedName>
        <fullName evidence="1">ERCC3/RAD25/XPB helicase C-terminal domain-containing protein</fullName>
    </recommendedName>
</protein>
<dbReference type="Proteomes" id="UP000000305">
    <property type="component" value="Unassembled WGS sequence"/>
</dbReference>
<accession>E9GTB7</accession>
<proteinExistence type="predicted"/>
<dbReference type="Pfam" id="PF16203">
    <property type="entry name" value="ERCC3_RAD25_C"/>
    <property type="match status" value="1"/>
</dbReference>
<dbReference type="AlphaFoldDB" id="E9GTB7"/>
<dbReference type="InterPro" id="IPR032438">
    <property type="entry name" value="ERCC3_RAD25_C"/>
</dbReference>
<gene>
    <name evidence="2" type="ORF">DAPPUDRAFT_247764</name>
</gene>
<dbReference type="HOGENOM" id="CLU_1373482_0_0_1"/>
<sequence>MAISGLQLVKEKFIFLMDPNKLRACQFLIRYHEQRNEKIILNTYDKKAQDALQFQKAPTILNNFYQGGTCRYFIQFTSCGRSHSNFLERWFSYSRTPTNRAYSPSKKRGVGHGLQGGRVASTLTQCQCQQYSSKPIPTRSTSSSTSLHLSVMENRKIFSRSPSPLRVPSGPLVPASSLRHPPTESICLEHGFPLIELDG</sequence>
<evidence type="ECO:0000259" key="1">
    <source>
        <dbReference type="Pfam" id="PF16203"/>
    </source>
</evidence>
<dbReference type="EMBL" id="GL732563">
    <property type="protein sequence ID" value="EFX77388.1"/>
    <property type="molecule type" value="Genomic_DNA"/>
</dbReference>